<gene>
    <name evidence="1" type="ORF">I553_6306</name>
</gene>
<dbReference type="AlphaFoldDB" id="X8BG48"/>
<name>X8BG48_MYCXE</name>
<sequence>MTSGFLGPRAMRTLGLPTYVPPWYPVLRIPVNTARSIAALALPGDWTARLPAAIASKKRCCAP</sequence>
<protein>
    <submittedName>
        <fullName evidence="1">Uncharacterized protein</fullName>
    </submittedName>
</protein>
<reference evidence="1" key="1">
    <citation type="submission" date="2014-01" db="EMBL/GenBank/DDBJ databases">
        <authorList>
            <person name="Brown-Elliot B."/>
            <person name="Wallace R."/>
            <person name="Lenaerts A."/>
            <person name="Ordway D."/>
            <person name="DeGroote M.A."/>
            <person name="Parker T."/>
            <person name="Sizemore C."/>
            <person name="Tallon L.J."/>
            <person name="Sadzewicz L.K."/>
            <person name="Sengamalay N."/>
            <person name="Fraser C.M."/>
            <person name="Hine E."/>
            <person name="Shefchek K.A."/>
            <person name="Das S.P."/>
            <person name="Tettelin H."/>
        </authorList>
    </citation>
    <scope>NUCLEOTIDE SEQUENCE [LARGE SCALE GENOMIC DNA]</scope>
    <source>
        <strain evidence="1">4042</strain>
    </source>
</reference>
<dbReference type="PATRIC" id="fig|1299334.3.peg.4466"/>
<dbReference type="EMBL" id="JAOB01000042">
    <property type="protein sequence ID" value="EUA42446.1"/>
    <property type="molecule type" value="Genomic_DNA"/>
</dbReference>
<evidence type="ECO:0000313" key="1">
    <source>
        <dbReference type="EMBL" id="EUA42446.1"/>
    </source>
</evidence>
<proteinExistence type="predicted"/>
<accession>X8BG48</accession>
<organism evidence="1">
    <name type="scientific">Mycobacterium xenopi 4042</name>
    <dbReference type="NCBI Taxonomy" id="1299334"/>
    <lineage>
        <taxon>Bacteria</taxon>
        <taxon>Bacillati</taxon>
        <taxon>Actinomycetota</taxon>
        <taxon>Actinomycetes</taxon>
        <taxon>Mycobacteriales</taxon>
        <taxon>Mycobacteriaceae</taxon>
        <taxon>Mycobacterium</taxon>
    </lineage>
</organism>
<comment type="caution">
    <text evidence="1">The sequence shown here is derived from an EMBL/GenBank/DDBJ whole genome shotgun (WGS) entry which is preliminary data.</text>
</comment>